<proteinExistence type="inferred from homology"/>
<comment type="similarity">
    <text evidence="10">Belongs to the CRISPR-associated endonuclease Cas1 family.</text>
</comment>
<dbReference type="HAMAP" id="MF_01470">
    <property type="entry name" value="Cas1"/>
    <property type="match status" value="1"/>
</dbReference>
<keyword evidence="12" id="KW-1185">Reference proteome</keyword>
<dbReference type="InterPro" id="IPR002729">
    <property type="entry name" value="CRISPR-assoc_Cas1"/>
</dbReference>
<comment type="function">
    <text evidence="10">CRISPR (clustered regularly interspaced short palindromic repeat), is an adaptive immune system that provides protection against mobile genetic elements (viruses, transposable elements and conjugative plasmids). CRISPR clusters contain spacers, sequences complementary to antecedent mobile elements, and target invading nucleic acids. CRISPR clusters are transcribed and processed into CRISPR RNA (crRNA). Acts as a dsDNA endonuclease. Involved in the integration of spacer DNA into the CRISPR cassette.</text>
</comment>
<reference evidence="11" key="2">
    <citation type="submission" date="2020-09" db="EMBL/GenBank/DDBJ databases">
        <authorList>
            <person name="Sun Q."/>
            <person name="Kim S."/>
        </authorList>
    </citation>
    <scope>NUCLEOTIDE SEQUENCE</scope>
    <source>
        <strain evidence="11">KCTC 12988</strain>
    </source>
</reference>
<comment type="cofactor">
    <cofactor evidence="10">
        <name>Mg(2+)</name>
        <dbReference type="ChEBI" id="CHEBI:18420"/>
    </cofactor>
    <cofactor evidence="10">
        <name>Mn(2+)</name>
        <dbReference type="ChEBI" id="CHEBI:29035"/>
    </cofactor>
</comment>
<keyword evidence="8 10" id="KW-0464">Manganese</keyword>
<dbReference type="Pfam" id="PF01867">
    <property type="entry name" value="Cas_Cas1"/>
    <property type="match status" value="1"/>
</dbReference>
<evidence type="ECO:0000256" key="7">
    <source>
        <dbReference type="ARBA" id="ARBA00023125"/>
    </source>
</evidence>
<dbReference type="GO" id="GO:0016787">
    <property type="term" value="F:hydrolase activity"/>
    <property type="evidence" value="ECO:0007669"/>
    <property type="project" value="UniProtKB-KW"/>
</dbReference>
<dbReference type="PANTHER" id="PTHR34353:SF2">
    <property type="entry name" value="CRISPR-ASSOCIATED ENDONUCLEASE CAS1 1"/>
    <property type="match status" value="1"/>
</dbReference>
<evidence type="ECO:0000256" key="6">
    <source>
        <dbReference type="ARBA" id="ARBA00023118"/>
    </source>
</evidence>
<evidence type="ECO:0000256" key="1">
    <source>
        <dbReference type="ARBA" id="ARBA00022722"/>
    </source>
</evidence>
<dbReference type="GO" id="GO:0043571">
    <property type="term" value="P:maintenance of CRISPR repeat elements"/>
    <property type="evidence" value="ECO:0007669"/>
    <property type="project" value="UniProtKB-UniRule"/>
</dbReference>
<dbReference type="InterPro" id="IPR019855">
    <property type="entry name" value="CRISPR-assoc_Cas1_NMENI"/>
</dbReference>
<dbReference type="EMBL" id="BMXI01000020">
    <property type="protein sequence ID" value="GHC65804.1"/>
    <property type="molecule type" value="Genomic_DNA"/>
</dbReference>
<sequence>MVKHTLEISQRPVRLSLRHQQLVIKLPNDEGERTFACEDIGVLILQHPAISLSSAILHALLESGAVVVICNDKHLPAGLLLPTLTHTELVPRMMAQLQADLPARKQAWKAIVRAKITAQASLLEDPFRKKLHTLTQAVKSGDSENHEAQAARIYWPALFPDRYQEGDKRDPASESRFNALLNYGYAIMRAATARALVSAGLQPALGVFHHKRDNPFCLADDLMEPLRPLVDYTVKQILASEEDIPSALTPGNRKALLSLLTHTVTLNGQTGPLMAALPRYINSFHRLLTRESQTLHSPVFEPQWPDDPF</sequence>
<dbReference type="EC" id="3.1.-.-" evidence="10"/>
<dbReference type="NCBIfam" id="TIGR03639">
    <property type="entry name" value="cas1_NMENI"/>
    <property type="match status" value="1"/>
</dbReference>
<evidence type="ECO:0000256" key="4">
    <source>
        <dbReference type="ARBA" id="ARBA00022801"/>
    </source>
</evidence>
<feature type="binding site" evidence="10">
    <location>
        <position position="224"/>
    </location>
    <ligand>
        <name>Mn(2+)</name>
        <dbReference type="ChEBI" id="CHEBI:29035"/>
    </ligand>
</feature>
<gene>
    <name evidence="10 11" type="primary">cas1</name>
    <name evidence="11" type="ORF">GCM10007100_36950</name>
</gene>
<accession>A0A918TZA8</accession>
<dbReference type="InterPro" id="IPR042211">
    <property type="entry name" value="CRISPR-assoc_Cas1_N"/>
</dbReference>
<dbReference type="AlphaFoldDB" id="A0A918TZA8"/>
<protein>
    <recommendedName>
        <fullName evidence="10">CRISPR-associated endonuclease Cas1</fullName>
        <ecNumber evidence="10">3.1.-.-</ecNumber>
    </recommendedName>
</protein>
<keyword evidence="7 10" id="KW-0238">DNA-binding</keyword>
<feature type="binding site" evidence="10">
    <location>
        <position position="209"/>
    </location>
    <ligand>
        <name>Mn(2+)</name>
        <dbReference type="ChEBI" id="CHEBI:29035"/>
    </ligand>
</feature>
<dbReference type="Proteomes" id="UP000644507">
    <property type="component" value="Unassembled WGS sequence"/>
</dbReference>
<evidence type="ECO:0000256" key="5">
    <source>
        <dbReference type="ARBA" id="ARBA00022842"/>
    </source>
</evidence>
<dbReference type="InterPro" id="IPR042206">
    <property type="entry name" value="CRISPR-assoc_Cas1_C"/>
</dbReference>
<evidence type="ECO:0000313" key="12">
    <source>
        <dbReference type="Proteomes" id="UP000644507"/>
    </source>
</evidence>
<evidence type="ECO:0000256" key="3">
    <source>
        <dbReference type="ARBA" id="ARBA00022759"/>
    </source>
</evidence>
<dbReference type="GO" id="GO:0051607">
    <property type="term" value="P:defense response to virus"/>
    <property type="evidence" value="ECO:0007669"/>
    <property type="project" value="UniProtKB-UniRule"/>
</dbReference>
<keyword evidence="1 10" id="KW-0540">Nuclease</keyword>
<evidence type="ECO:0000313" key="11">
    <source>
        <dbReference type="EMBL" id="GHC65804.1"/>
    </source>
</evidence>
<keyword evidence="6 10" id="KW-0051">Antiviral defense</keyword>
<evidence type="ECO:0000256" key="8">
    <source>
        <dbReference type="ARBA" id="ARBA00023211"/>
    </source>
</evidence>
<name>A0A918TZA8_9BACT</name>
<comment type="caution">
    <text evidence="11">The sequence shown here is derived from an EMBL/GenBank/DDBJ whole genome shotgun (WGS) entry which is preliminary data.</text>
</comment>
<feature type="binding site" evidence="10">
    <location>
        <position position="147"/>
    </location>
    <ligand>
        <name>Mn(2+)</name>
        <dbReference type="ChEBI" id="CHEBI:29035"/>
    </ligand>
</feature>
<dbReference type="Gene3D" id="1.20.120.920">
    <property type="entry name" value="CRISPR-associated endonuclease Cas1, C-terminal domain"/>
    <property type="match status" value="1"/>
</dbReference>
<dbReference type="NCBIfam" id="TIGR00287">
    <property type="entry name" value="cas1"/>
    <property type="match status" value="1"/>
</dbReference>
<evidence type="ECO:0000256" key="10">
    <source>
        <dbReference type="HAMAP-Rule" id="MF_01470"/>
    </source>
</evidence>
<comment type="subunit">
    <text evidence="9 10">Homodimer, forms a heterotetramer with a Cas2 homodimer.</text>
</comment>
<evidence type="ECO:0000256" key="2">
    <source>
        <dbReference type="ARBA" id="ARBA00022723"/>
    </source>
</evidence>
<dbReference type="GO" id="GO:0003677">
    <property type="term" value="F:DNA binding"/>
    <property type="evidence" value="ECO:0007669"/>
    <property type="project" value="UniProtKB-KW"/>
</dbReference>
<organism evidence="11 12">
    <name type="scientific">Roseibacillus persicicus</name>
    <dbReference type="NCBI Taxonomy" id="454148"/>
    <lineage>
        <taxon>Bacteria</taxon>
        <taxon>Pseudomonadati</taxon>
        <taxon>Verrucomicrobiota</taxon>
        <taxon>Verrucomicrobiia</taxon>
        <taxon>Verrucomicrobiales</taxon>
        <taxon>Verrucomicrobiaceae</taxon>
        <taxon>Roseibacillus</taxon>
    </lineage>
</organism>
<dbReference type="Gene3D" id="3.100.10.20">
    <property type="entry name" value="CRISPR-associated endonuclease Cas1, N-terminal domain"/>
    <property type="match status" value="1"/>
</dbReference>
<dbReference type="InterPro" id="IPR050646">
    <property type="entry name" value="Cas1"/>
</dbReference>
<evidence type="ECO:0000256" key="9">
    <source>
        <dbReference type="ARBA" id="ARBA00038592"/>
    </source>
</evidence>
<keyword evidence="5 10" id="KW-0460">Magnesium</keyword>
<keyword evidence="2 10" id="KW-0479">Metal-binding</keyword>
<dbReference type="GO" id="GO:0046872">
    <property type="term" value="F:metal ion binding"/>
    <property type="evidence" value="ECO:0007669"/>
    <property type="project" value="UniProtKB-UniRule"/>
</dbReference>
<keyword evidence="3 10" id="KW-0255">Endonuclease</keyword>
<dbReference type="RefSeq" id="WP_189573612.1">
    <property type="nucleotide sequence ID" value="NZ_BMXI01000020.1"/>
</dbReference>
<keyword evidence="4 10" id="KW-0378">Hydrolase</keyword>
<dbReference type="GO" id="GO:0004520">
    <property type="term" value="F:DNA endonuclease activity"/>
    <property type="evidence" value="ECO:0007669"/>
    <property type="project" value="InterPro"/>
</dbReference>
<reference evidence="11" key="1">
    <citation type="journal article" date="2014" name="Int. J. Syst. Evol. Microbiol.">
        <title>Complete genome sequence of Corynebacterium casei LMG S-19264T (=DSM 44701T), isolated from a smear-ripened cheese.</title>
        <authorList>
            <consortium name="US DOE Joint Genome Institute (JGI-PGF)"/>
            <person name="Walter F."/>
            <person name="Albersmeier A."/>
            <person name="Kalinowski J."/>
            <person name="Ruckert C."/>
        </authorList>
    </citation>
    <scope>NUCLEOTIDE SEQUENCE</scope>
    <source>
        <strain evidence="11">KCTC 12988</strain>
    </source>
</reference>
<dbReference type="PANTHER" id="PTHR34353">
    <property type="entry name" value="CRISPR-ASSOCIATED ENDONUCLEASE CAS1 1"/>
    <property type="match status" value="1"/>
</dbReference>